<evidence type="ECO:0000313" key="1">
    <source>
        <dbReference type="EMBL" id="OJJ55887.1"/>
    </source>
</evidence>
<dbReference type="Proteomes" id="UP000184356">
    <property type="component" value="Unassembled WGS sequence"/>
</dbReference>
<dbReference type="AlphaFoldDB" id="A0A1L9T8Y2"/>
<reference evidence="2" key="1">
    <citation type="journal article" date="2017" name="Genome Biol.">
        <title>Comparative genomics reveals high biological diversity and specific adaptations in the industrially and medically important fungal genus Aspergillus.</title>
        <authorList>
            <person name="de Vries R.P."/>
            <person name="Riley R."/>
            <person name="Wiebenga A."/>
            <person name="Aguilar-Osorio G."/>
            <person name="Amillis S."/>
            <person name="Uchima C.A."/>
            <person name="Anderluh G."/>
            <person name="Asadollahi M."/>
            <person name="Askin M."/>
            <person name="Barry K."/>
            <person name="Battaglia E."/>
            <person name="Bayram O."/>
            <person name="Benocci T."/>
            <person name="Braus-Stromeyer S.A."/>
            <person name="Caldana C."/>
            <person name="Canovas D."/>
            <person name="Cerqueira G.C."/>
            <person name="Chen F."/>
            <person name="Chen W."/>
            <person name="Choi C."/>
            <person name="Clum A."/>
            <person name="Dos Santos R.A."/>
            <person name="Damasio A.R."/>
            <person name="Diallinas G."/>
            <person name="Emri T."/>
            <person name="Fekete E."/>
            <person name="Flipphi M."/>
            <person name="Freyberg S."/>
            <person name="Gallo A."/>
            <person name="Gournas C."/>
            <person name="Habgood R."/>
            <person name="Hainaut M."/>
            <person name="Harispe M.L."/>
            <person name="Henrissat B."/>
            <person name="Hilden K.S."/>
            <person name="Hope R."/>
            <person name="Hossain A."/>
            <person name="Karabika E."/>
            <person name="Karaffa L."/>
            <person name="Karanyi Z."/>
            <person name="Krasevec N."/>
            <person name="Kuo A."/>
            <person name="Kusch H."/>
            <person name="LaButti K."/>
            <person name="Lagendijk E.L."/>
            <person name="Lapidus A."/>
            <person name="Levasseur A."/>
            <person name="Lindquist E."/>
            <person name="Lipzen A."/>
            <person name="Logrieco A.F."/>
            <person name="MacCabe A."/>
            <person name="Maekelae M.R."/>
            <person name="Malavazi I."/>
            <person name="Melin P."/>
            <person name="Meyer V."/>
            <person name="Mielnichuk N."/>
            <person name="Miskei M."/>
            <person name="Molnar A.P."/>
            <person name="Mule G."/>
            <person name="Ngan C.Y."/>
            <person name="Orejas M."/>
            <person name="Orosz E."/>
            <person name="Ouedraogo J.P."/>
            <person name="Overkamp K.M."/>
            <person name="Park H.-S."/>
            <person name="Perrone G."/>
            <person name="Piumi F."/>
            <person name="Punt P.J."/>
            <person name="Ram A.F."/>
            <person name="Ramon A."/>
            <person name="Rauscher S."/>
            <person name="Record E."/>
            <person name="Riano-Pachon D.M."/>
            <person name="Robert V."/>
            <person name="Roehrig J."/>
            <person name="Ruller R."/>
            <person name="Salamov A."/>
            <person name="Salih N.S."/>
            <person name="Samson R.A."/>
            <person name="Sandor E."/>
            <person name="Sanguinetti M."/>
            <person name="Schuetze T."/>
            <person name="Sepcic K."/>
            <person name="Shelest E."/>
            <person name="Sherlock G."/>
            <person name="Sophianopoulou V."/>
            <person name="Squina F.M."/>
            <person name="Sun H."/>
            <person name="Susca A."/>
            <person name="Todd R.B."/>
            <person name="Tsang A."/>
            <person name="Unkles S.E."/>
            <person name="van de Wiele N."/>
            <person name="van Rossen-Uffink D."/>
            <person name="Oliveira J.V."/>
            <person name="Vesth T.C."/>
            <person name="Visser J."/>
            <person name="Yu J.-H."/>
            <person name="Zhou M."/>
            <person name="Andersen M.R."/>
            <person name="Archer D.B."/>
            <person name="Baker S.E."/>
            <person name="Benoit I."/>
            <person name="Brakhage A.A."/>
            <person name="Braus G.H."/>
            <person name="Fischer R."/>
            <person name="Frisvad J.C."/>
            <person name="Goldman G.H."/>
            <person name="Houbraken J."/>
            <person name="Oakley B."/>
            <person name="Pocsi I."/>
            <person name="Scazzocchio C."/>
            <person name="Seiboth B."/>
            <person name="vanKuyk P.A."/>
            <person name="Wortman J."/>
            <person name="Dyer P.S."/>
            <person name="Grigoriev I.V."/>
        </authorList>
    </citation>
    <scope>NUCLEOTIDE SEQUENCE [LARGE SCALE GENOMIC DNA]</scope>
    <source>
        <strain evidence="2">CBS 593.65</strain>
    </source>
</reference>
<name>A0A1L9T8Y2_9EURO</name>
<organism evidence="1 2">
    <name type="scientific">Aspergillus sydowii CBS 593.65</name>
    <dbReference type="NCBI Taxonomy" id="1036612"/>
    <lineage>
        <taxon>Eukaryota</taxon>
        <taxon>Fungi</taxon>
        <taxon>Dikarya</taxon>
        <taxon>Ascomycota</taxon>
        <taxon>Pezizomycotina</taxon>
        <taxon>Eurotiomycetes</taxon>
        <taxon>Eurotiomycetidae</taxon>
        <taxon>Eurotiales</taxon>
        <taxon>Aspergillaceae</taxon>
        <taxon>Aspergillus</taxon>
        <taxon>Aspergillus subgen. Nidulantes</taxon>
    </lineage>
</organism>
<dbReference type="GeneID" id="63761881"/>
<dbReference type="VEuPathDB" id="FungiDB:ASPSYDRAFT_389181"/>
<accession>A0A1L9T8Y2</accession>
<dbReference type="RefSeq" id="XP_040699693.1">
    <property type="nucleotide sequence ID" value="XM_040845808.1"/>
</dbReference>
<keyword evidence="2" id="KW-1185">Reference proteome</keyword>
<dbReference type="EMBL" id="KV878591">
    <property type="protein sequence ID" value="OJJ55887.1"/>
    <property type="molecule type" value="Genomic_DNA"/>
</dbReference>
<evidence type="ECO:0000313" key="2">
    <source>
        <dbReference type="Proteomes" id="UP000184356"/>
    </source>
</evidence>
<sequence>MCDVGLLASGRSLKYTSKETTPTLSSLAQCRSPKLSTLRNAPSTSKGPRMANAPALEQARGAIMMKAIMASTPRIGTNECTR</sequence>
<proteinExistence type="predicted"/>
<protein>
    <submittedName>
        <fullName evidence="1">Uncharacterized protein</fullName>
    </submittedName>
</protein>
<gene>
    <name evidence="1" type="ORF">ASPSYDRAFT_389181</name>
</gene>